<dbReference type="AlphaFoldDB" id="A0A6B0YTL9"/>
<sequence>MTDLHGILLVDKPGRPISQAPAGEPDSAELPTSHDIVQFVRRWSRQKRIGHTGTLDPMASGLLVLCLGVATRLVEYYQGHDKTYEARVTLGRATDTYDAVGRTVAQPPVPPLTDADVEAALAAFRGRIAQRPPVYSALKQGGESLHRKARRGEAVNVAPREVSFHEIELLSFTSPANISLRIRCSAGAYVRSLAYDLGQALGTAGHLSYLRRLEAGPFPVADASGLPAIESAAAAGGLSKLLLAPDAGLGLPRLTLGEEEQKRLGYGQKVYLSSTLPVQDARLPNSCSSDGWRPNELAAAYDRRGRFLGIARSQAAGGNGDGTLWKAEKWLAQQLESLS</sequence>
<dbReference type="InterPro" id="IPR002501">
    <property type="entry name" value="PsdUridine_synth_N"/>
</dbReference>
<dbReference type="PANTHER" id="PTHR13767:SF2">
    <property type="entry name" value="PSEUDOURIDYLATE SYNTHASE TRUB1"/>
    <property type="match status" value="1"/>
</dbReference>
<name>A0A6B0YTL9_9CHLR</name>
<reference evidence="9" key="1">
    <citation type="submission" date="2019-09" db="EMBL/GenBank/DDBJ databases">
        <title>Characterisation of the sponge microbiome using genome-centric metagenomics.</title>
        <authorList>
            <person name="Engelberts J.P."/>
            <person name="Robbins S.J."/>
            <person name="De Goeij J.M."/>
            <person name="Aranda M."/>
            <person name="Bell S.C."/>
            <person name="Webster N.S."/>
        </authorList>
    </citation>
    <scope>NUCLEOTIDE SEQUENCE</scope>
    <source>
        <strain evidence="9">SB0664_bin_27</strain>
    </source>
</reference>
<organism evidence="9">
    <name type="scientific">Caldilineaceae bacterium SB0664_bin_27</name>
    <dbReference type="NCBI Taxonomy" id="2605260"/>
    <lineage>
        <taxon>Bacteria</taxon>
        <taxon>Bacillati</taxon>
        <taxon>Chloroflexota</taxon>
        <taxon>Caldilineae</taxon>
        <taxon>Caldilineales</taxon>
        <taxon>Caldilineaceae</taxon>
    </lineage>
</organism>
<comment type="similarity">
    <text evidence="2 5">Belongs to the pseudouridine synthase TruB family. Type 1 subfamily.</text>
</comment>
<feature type="region of interest" description="Disordered" evidence="6">
    <location>
        <begin position="12"/>
        <end position="31"/>
    </location>
</feature>
<dbReference type="GO" id="GO:0031119">
    <property type="term" value="P:tRNA pseudouridine synthesis"/>
    <property type="evidence" value="ECO:0007669"/>
    <property type="project" value="UniProtKB-UniRule"/>
</dbReference>
<evidence type="ECO:0000256" key="1">
    <source>
        <dbReference type="ARBA" id="ARBA00000385"/>
    </source>
</evidence>
<feature type="domain" description="Pseudouridine synthase II N-terminal" evidence="7">
    <location>
        <begin position="41"/>
        <end position="190"/>
    </location>
</feature>
<dbReference type="EC" id="5.4.99.25" evidence="5"/>
<dbReference type="HAMAP" id="MF_01080">
    <property type="entry name" value="TruB_bact"/>
    <property type="match status" value="1"/>
</dbReference>
<gene>
    <name evidence="5 9" type="primary">truB</name>
    <name evidence="9" type="ORF">F4Y42_07975</name>
</gene>
<evidence type="ECO:0000256" key="5">
    <source>
        <dbReference type="HAMAP-Rule" id="MF_01080"/>
    </source>
</evidence>
<dbReference type="GO" id="GO:1990481">
    <property type="term" value="P:mRNA pseudouridine synthesis"/>
    <property type="evidence" value="ECO:0007669"/>
    <property type="project" value="TreeGrafter"/>
</dbReference>
<accession>A0A6B0YTL9</accession>
<evidence type="ECO:0000256" key="4">
    <source>
        <dbReference type="ARBA" id="ARBA00023235"/>
    </source>
</evidence>
<dbReference type="CDD" id="cd02573">
    <property type="entry name" value="PseudoU_synth_EcTruB"/>
    <property type="match status" value="1"/>
</dbReference>
<evidence type="ECO:0000256" key="3">
    <source>
        <dbReference type="ARBA" id="ARBA00022694"/>
    </source>
</evidence>
<proteinExistence type="inferred from homology"/>
<evidence type="ECO:0000313" key="9">
    <source>
        <dbReference type="EMBL" id="MXY93369.1"/>
    </source>
</evidence>
<dbReference type="NCBIfam" id="TIGR00431">
    <property type="entry name" value="TruB"/>
    <property type="match status" value="1"/>
</dbReference>
<dbReference type="SUPFAM" id="SSF55120">
    <property type="entry name" value="Pseudouridine synthase"/>
    <property type="match status" value="1"/>
</dbReference>
<protein>
    <recommendedName>
        <fullName evidence="5">tRNA pseudouridine synthase B</fullName>
        <ecNumber evidence="5">5.4.99.25</ecNumber>
    </recommendedName>
    <alternativeName>
        <fullName evidence="5">tRNA pseudouridine(55) synthase</fullName>
        <shortName evidence="5">Psi55 synthase</shortName>
    </alternativeName>
    <alternativeName>
        <fullName evidence="5">tRNA pseudouridylate synthase</fullName>
    </alternativeName>
    <alternativeName>
        <fullName evidence="5">tRNA-uridine isomerase</fullName>
    </alternativeName>
</protein>
<evidence type="ECO:0000256" key="2">
    <source>
        <dbReference type="ARBA" id="ARBA00005642"/>
    </source>
</evidence>
<evidence type="ECO:0000256" key="6">
    <source>
        <dbReference type="SAM" id="MobiDB-lite"/>
    </source>
</evidence>
<keyword evidence="3 5" id="KW-0819">tRNA processing</keyword>
<dbReference type="Pfam" id="PF01509">
    <property type="entry name" value="TruB_N"/>
    <property type="match status" value="1"/>
</dbReference>
<feature type="domain" description="tRNA pseudouridylate synthase B C-terminal" evidence="8">
    <location>
        <begin position="191"/>
        <end position="234"/>
    </location>
</feature>
<comment type="catalytic activity">
    <reaction evidence="1 5">
        <text>uridine(55) in tRNA = pseudouridine(55) in tRNA</text>
        <dbReference type="Rhea" id="RHEA:42532"/>
        <dbReference type="Rhea" id="RHEA-COMP:10101"/>
        <dbReference type="Rhea" id="RHEA-COMP:10102"/>
        <dbReference type="ChEBI" id="CHEBI:65314"/>
        <dbReference type="ChEBI" id="CHEBI:65315"/>
        <dbReference type="EC" id="5.4.99.25"/>
    </reaction>
</comment>
<dbReference type="InterPro" id="IPR014780">
    <property type="entry name" value="tRNA_psdUridine_synth_TruB"/>
</dbReference>
<dbReference type="GO" id="GO:0160148">
    <property type="term" value="F:tRNA pseudouridine(55) synthase activity"/>
    <property type="evidence" value="ECO:0007669"/>
    <property type="project" value="UniProtKB-EC"/>
</dbReference>
<dbReference type="InterPro" id="IPR020103">
    <property type="entry name" value="PsdUridine_synth_cat_dom_sf"/>
</dbReference>
<comment type="function">
    <text evidence="5">Responsible for synthesis of pseudouridine from uracil-55 in the psi GC loop of transfer RNAs.</text>
</comment>
<dbReference type="InterPro" id="IPR032819">
    <property type="entry name" value="TruB_C"/>
</dbReference>
<dbReference type="PANTHER" id="PTHR13767">
    <property type="entry name" value="TRNA-PSEUDOURIDINE SYNTHASE"/>
    <property type="match status" value="1"/>
</dbReference>
<evidence type="ECO:0000259" key="7">
    <source>
        <dbReference type="Pfam" id="PF01509"/>
    </source>
</evidence>
<dbReference type="Gene3D" id="3.30.2350.10">
    <property type="entry name" value="Pseudouridine synthase"/>
    <property type="match status" value="1"/>
</dbReference>
<evidence type="ECO:0000259" key="8">
    <source>
        <dbReference type="Pfam" id="PF16198"/>
    </source>
</evidence>
<comment type="caution">
    <text evidence="9">The sequence shown here is derived from an EMBL/GenBank/DDBJ whole genome shotgun (WGS) entry which is preliminary data.</text>
</comment>
<feature type="active site" description="Nucleophile" evidence="5">
    <location>
        <position position="56"/>
    </location>
</feature>
<dbReference type="Pfam" id="PF16198">
    <property type="entry name" value="TruB_C_2"/>
    <property type="match status" value="1"/>
</dbReference>
<dbReference type="GO" id="GO:0003723">
    <property type="term" value="F:RNA binding"/>
    <property type="evidence" value="ECO:0007669"/>
    <property type="project" value="InterPro"/>
</dbReference>
<dbReference type="EMBL" id="VXRG01000067">
    <property type="protein sequence ID" value="MXY93369.1"/>
    <property type="molecule type" value="Genomic_DNA"/>
</dbReference>
<keyword evidence="4 5" id="KW-0413">Isomerase</keyword>